<evidence type="ECO:0000313" key="3">
    <source>
        <dbReference type="Proteomes" id="UP000584867"/>
    </source>
</evidence>
<reference evidence="2 3" key="1">
    <citation type="submission" date="2020-08" db="EMBL/GenBank/DDBJ databases">
        <title>Genomic Encyclopedia of Type Strains, Phase IV (KMG-V): Genome sequencing to study the core and pangenomes of soil and plant-associated prokaryotes.</title>
        <authorList>
            <person name="Whitman W."/>
        </authorList>
    </citation>
    <scope>NUCLEOTIDE SEQUENCE [LARGE SCALE GENOMIC DNA]</scope>
    <source>
        <strain evidence="2 3">X5P3</strain>
    </source>
</reference>
<sequence>MNDLNTSIEPKHEAYVEPQMEESGENSSDLLSTAFISQAGVVKGGSTICGCCFC</sequence>
<dbReference type="AlphaFoldDB" id="A0A7W7ZLQ5"/>
<accession>A0A7W7ZLQ5</accession>
<dbReference type="RefSeq" id="WP_184252746.1">
    <property type="nucleotide sequence ID" value="NZ_JACHIO010000002.1"/>
</dbReference>
<name>A0A7W7ZLQ5_9BACT</name>
<organism evidence="2 3">
    <name type="scientific">Granulicella mallensis</name>
    <dbReference type="NCBI Taxonomy" id="940614"/>
    <lineage>
        <taxon>Bacteria</taxon>
        <taxon>Pseudomonadati</taxon>
        <taxon>Acidobacteriota</taxon>
        <taxon>Terriglobia</taxon>
        <taxon>Terriglobales</taxon>
        <taxon>Acidobacteriaceae</taxon>
        <taxon>Granulicella</taxon>
    </lineage>
</organism>
<comment type="caution">
    <text evidence="2">The sequence shown here is derived from an EMBL/GenBank/DDBJ whole genome shotgun (WGS) entry which is preliminary data.</text>
</comment>
<protein>
    <submittedName>
        <fullName evidence="2">Uncharacterized protein</fullName>
    </submittedName>
</protein>
<dbReference type="EMBL" id="JACHIO010000002">
    <property type="protein sequence ID" value="MBB5062256.1"/>
    <property type="molecule type" value="Genomic_DNA"/>
</dbReference>
<evidence type="ECO:0000313" key="2">
    <source>
        <dbReference type="EMBL" id="MBB5062256.1"/>
    </source>
</evidence>
<evidence type="ECO:0000256" key="1">
    <source>
        <dbReference type="SAM" id="MobiDB-lite"/>
    </source>
</evidence>
<dbReference type="Proteomes" id="UP000584867">
    <property type="component" value="Unassembled WGS sequence"/>
</dbReference>
<proteinExistence type="predicted"/>
<gene>
    <name evidence="2" type="ORF">HDF15_000583</name>
</gene>
<feature type="region of interest" description="Disordered" evidence="1">
    <location>
        <begin position="1"/>
        <end position="28"/>
    </location>
</feature>